<keyword evidence="7 13" id="KW-0675">Receptor</keyword>
<dbReference type="PANTHER" id="PTHR21137">
    <property type="entry name" value="ODORANT RECEPTOR"/>
    <property type="match status" value="1"/>
</dbReference>
<protein>
    <submittedName>
        <fullName evidence="13">Odorant receptor 94a</fullName>
    </submittedName>
</protein>
<evidence type="ECO:0000256" key="3">
    <source>
        <dbReference type="ARBA" id="ARBA00022692"/>
    </source>
</evidence>
<comment type="caution">
    <text evidence="13">The sequence shown here is derived from an EMBL/GenBank/DDBJ whole genome shotgun (WGS) entry which is preliminary data.</text>
</comment>
<gene>
    <name evidence="13" type="primary">Or94a</name>
    <name evidence="13" type="ORF">Bhyg_13125</name>
</gene>
<feature type="transmembrane region" description="Helical" evidence="12">
    <location>
        <begin position="176"/>
        <end position="198"/>
    </location>
</feature>
<comment type="similarity">
    <text evidence="10">Belongs to the insect chemoreceptor superfamily. Heteromeric odorant receptor channel (TC 1.A.69) family. Or2a subfamily.</text>
</comment>
<evidence type="ECO:0000256" key="5">
    <source>
        <dbReference type="ARBA" id="ARBA00022989"/>
    </source>
</evidence>
<keyword evidence="14" id="KW-1185">Reference proteome</keyword>
<evidence type="ECO:0000256" key="6">
    <source>
        <dbReference type="ARBA" id="ARBA00023136"/>
    </source>
</evidence>
<dbReference type="EMBL" id="WJQU01000003">
    <property type="protein sequence ID" value="KAJ6640375.1"/>
    <property type="molecule type" value="Genomic_DNA"/>
</dbReference>
<comment type="function">
    <text evidence="9">Odorant receptor which mediates acceptance or avoidance behavior, depending on its substrates. The odorant receptor repertoire encodes a large collection of odor stimuli that vary widely in identity, intensity, and duration. May form a complex with Orco to form odorant-sensing units, providing sensitive and prolonged odorant signaling and calcium permeability.</text>
</comment>
<dbReference type="AlphaFoldDB" id="A0A9Q0MYN5"/>
<dbReference type="GO" id="GO:0005886">
    <property type="term" value="C:plasma membrane"/>
    <property type="evidence" value="ECO:0007669"/>
    <property type="project" value="TreeGrafter"/>
</dbReference>
<organism evidence="13 14">
    <name type="scientific">Pseudolycoriella hygida</name>
    <dbReference type="NCBI Taxonomy" id="35572"/>
    <lineage>
        <taxon>Eukaryota</taxon>
        <taxon>Metazoa</taxon>
        <taxon>Ecdysozoa</taxon>
        <taxon>Arthropoda</taxon>
        <taxon>Hexapoda</taxon>
        <taxon>Insecta</taxon>
        <taxon>Pterygota</taxon>
        <taxon>Neoptera</taxon>
        <taxon>Endopterygota</taxon>
        <taxon>Diptera</taxon>
        <taxon>Nematocera</taxon>
        <taxon>Sciaroidea</taxon>
        <taxon>Sciaridae</taxon>
        <taxon>Pseudolycoriella</taxon>
    </lineage>
</organism>
<proteinExistence type="inferred from homology"/>
<feature type="transmembrane region" description="Helical" evidence="12">
    <location>
        <begin position="77"/>
        <end position="96"/>
    </location>
</feature>
<dbReference type="Proteomes" id="UP001151699">
    <property type="component" value="Chromosome X"/>
</dbReference>
<keyword evidence="3 12" id="KW-0812">Transmembrane</keyword>
<keyword evidence="4" id="KW-0552">Olfaction</keyword>
<keyword evidence="2" id="KW-0716">Sensory transduction</keyword>
<evidence type="ECO:0000313" key="14">
    <source>
        <dbReference type="Proteomes" id="UP001151699"/>
    </source>
</evidence>
<accession>A0A9Q0MYN5</accession>
<evidence type="ECO:0000256" key="2">
    <source>
        <dbReference type="ARBA" id="ARBA00022606"/>
    </source>
</evidence>
<keyword evidence="5 12" id="KW-1133">Transmembrane helix</keyword>
<evidence type="ECO:0000256" key="4">
    <source>
        <dbReference type="ARBA" id="ARBA00022725"/>
    </source>
</evidence>
<dbReference type="GO" id="GO:0005549">
    <property type="term" value="F:odorant binding"/>
    <property type="evidence" value="ECO:0007669"/>
    <property type="project" value="InterPro"/>
</dbReference>
<evidence type="ECO:0000256" key="8">
    <source>
        <dbReference type="ARBA" id="ARBA00023224"/>
    </source>
</evidence>
<evidence type="ECO:0000313" key="13">
    <source>
        <dbReference type="EMBL" id="KAJ6640375.1"/>
    </source>
</evidence>
<sequence>HTLVLLESFHIYSLVTIGGQLDIISQRFRDIGRKYYSDETDAIWEEKTNTIFLDNIKVFEVISGLIDQIESLFNIQFFYQFICSAVIFCVTAFKIITMNITEDLVSFTFYLSFSATMMNEIFLPCYFGNEVTLKREQLSFAIYSSEWFNLPQPFKKNMILFLEGLKRVRILKSGKIFTLSLFSFLTVINRSYSLFAVLRNFIK</sequence>
<dbReference type="GO" id="GO:0004984">
    <property type="term" value="F:olfactory receptor activity"/>
    <property type="evidence" value="ECO:0007669"/>
    <property type="project" value="InterPro"/>
</dbReference>
<evidence type="ECO:0000256" key="9">
    <source>
        <dbReference type="ARBA" id="ARBA00037764"/>
    </source>
</evidence>
<dbReference type="GO" id="GO:0007165">
    <property type="term" value="P:signal transduction"/>
    <property type="evidence" value="ECO:0007669"/>
    <property type="project" value="UniProtKB-KW"/>
</dbReference>
<keyword evidence="6 12" id="KW-0472">Membrane</keyword>
<name>A0A9Q0MYN5_9DIPT</name>
<evidence type="ECO:0000256" key="7">
    <source>
        <dbReference type="ARBA" id="ARBA00023170"/>
    </source>
</evidence>
<dbReference type="InterPro" id="IPR004117">
    <property type="entry name" value="7tm6_olfct_rcpt"/>
</dbReference>
<comment type="subunit">
    <text evidence="11">Interacts with Orco. Complexes exist early in the endomembrane system in olfactory sensory neurons (OSNs), coupling these complexes to the conserved ciliary trafficking pathway.</text>
</comment>
<reference evidence="13" key="1">
    <citation type="submission" date="2022-07" db="EMBL/GenBank/DDBJ databases">
        <authorList>
            <person name="Trinca V."/>
            <person name="Uliana J.V.C."/>
            <person name="Torres T.T."/>
            <person name="Ward R.J."/>
            <person name="Monesi N."/>
        </authorList>
    </citation>
    <scope>NUCLEOTIDE SEQUENCE</scope>
    <source>
        <strain evidence="13">HSMRA1968</strain>
        <tissue evidence="13">Whole embryos</tissue>
    </source>
</reference>
<comment type="subcellular location">
    <subcellularLocation>
        <location evidence="1">Membrane</location>
        <topology evidence="1">Multi-pass membrane protein</topology>
    </subcellularLocation>
</comment>
<feature type="transmembrane region" description="Helical" evidence="12">
    <location>
        <begin position="108"/>
        <end position="127"/>
    </location>
</feature>
<dbReference type="PANTHER" id="PTHR21137:SF37">
    <property type="entry name" value="ODORANT RECEPTOR 46A, ISOFORM B-RELATED"/>
    <property type="match status" value="1"/>
</dbReference>
<evidence type="ECO:0000256" key="12">
    <source>
        <dbReference type="SAM" id="Phobius"/>
    </source>
</evidence>
<evidence type="ECO:0000256" key="10">
    <source>
        <dbReference type="ARBA" id="ARBA00037946"/>
    </source>
</evidence>
<keyword evidence="8" id="KW-0807">Transducer</keyword>
<feature type="non-terminal residue" evidence="13">
    <location>
        <position position="203"/>
    </location>
</feature>
<evidence type="ECO:0000256" key="11">
    <source>
        <dbReference type="ARBA" id="ARBA00038679"/>
    </source>
</evidence>
<evidence type="ECO:0000256" key="1">
    <source>
        <dbReference type="ARBA" id="ARBA00004141"/>
    </source>
</evidence>
<dbReference type="Pfam" id="PF02949">
    <property type="entry name" value="7tm_6"/>
    <property type="match status" value="1"/>
</dbReference>
<dbReference type="OrthoDB" id="7791689at2759"/>